<gene>
    <name evidence="1" type="ORF">ONB1V03_LOCUS1577</name>
</gene>
<dbReference type="PANTHER" id="PTHR16317:SF1">
    <property type="entry name" value="KICSTOR COMPLEX PROTEIN ITFG2"/>
    <property type="match status" value="1"/>
</dbReference>
<dbReference type="Pfam" id="PF15907">
    <property type="entry name" value="Itfg2"/>
    <property type="match status" value="1"/>
</dbReference>
<dbReference type="AlphaFoldDB" id="A0A7R9LDR8"/>
<organism evidence="1">
    <name type="scientific">Oppiella nova</name>
    <dbReference type="NCBI Taxonomy" id="334625"/>
    <lineage>
        <taxon>Eukaryota</taxon>
        <taxon>Metazoa</taxon>
        <taxon>Ecdysozoa</taxon>
        <taxon>Arthropoda</taxon>
        <taxon>Chelicerata</taxon>
        <taxon>Arachnida</taxon>
        <taxon>Acari</taxon>
        <taxon>Acariformes</taxon>
        <taxon>Sarcoptiformes</taxon>
        <taxon>Oribatida</taxon>
        <taxon>Brachypylina</taxon>
        <taxon>Oppioidea</taxon>
        <taxon>Oppiidae</taxon>
        <taxon>Oppiella</taxon>
    </lineage>
</organism>
<feature type="non-terminal residue" evidence="1">
    <location>
        <position position="1"/>
    </location>
</feature>
<name>A0A7R9LDR8_9ACAR</name>
<accession>A0A7R9LDR8</accession>
<dbReference type="EMBL" id="CAJPVJ010000296">
    <property type="protein sequence ID" value="CAG2161976.1"/>
    <property type="molecule type" value="Genomic_DNA"/>
</dbReference>
<protein>
    <recommendedName>
        <fullName evidence="3">KICSTOR complex protein ITFG2-like</fullName>
    </recommendedName>
</protein>
<reference evidence="1" key="1">
    <citation type="submission" date="2020-11" db="EMBL/GenBank/DDBJ databases">
        <authorList>
            <person name="Tran Van P."/>
        </authorList>
    </citation>
    <scope>NUCLEOTIDE SEQUENCE</scope>
</reference>
<dbReference type="GO" id="GO:0032006">
    <property type="term" value="P:regulation of TOR signaling"/>
    <property type="evidence" value="ECO:0007669"/>
    <property type="project" value="TreeGrafter"/>
</dbReference>
<dbReference type="Proteomes" id="UP000728032">
    <property type="component" value="Unassembled WGS sequence"/>
</dbReference>
<evidence type="ECO:0008006" key="3">
    <source>
        <dbReference type="Google" id="ProtNLM"/>
    </source>
</evidence>
<sequence>QNCIVCVSVEGFCNIFNLSSDSTPKPNTTLKTNLSSKSNAIIDSDEKYVPRVLTPFYTQRLPANAKVACLADIDNDGQNEFIVGLTDRVVRTYRCVQISDKIKLVGIHKWEFIDQIGTLSLNPVPIRTTDDNDYGYGLKTYNILVAQPGGTYAKLECWNKRLTITSDDQLDSSQTVSKLMPEYYELSISQMRNPSISTEILGGIKGRTRSGDKSDLLIALATLDGTLMLVDGSDILWSIQVDHQLFSLSKLNITSDDNEEIIACSWDGLTYIVDHNKESLRFKFEEPVSAFVSGEYTIDPEQPNVKCLVYATFNNTICLYFNVDIDRIKSSDFCETIQNTPDLVQDVRQLMSRLELPNDDMSSIQSVCSDILFSLP</sequence>
<evidence type="ECO:0000313" key="1">
    <source>
        <dbReference type="EMBL" id="CAD7638750.1"/>
    </source>
</evidence>
<proteinExistence type="predicted"/>
<dbReference type="InterPro" id="IPR036322">
    <property type="entry name" value="WD40_repeat_dom_sf"/>
</dbReference>
<evidence type="ECO:0000313" key="2">
    <source>
        <dbReference type="Proteomes" id="UP000728032"/>
    </source>
</evidence>
<dbReference type="EMBL" id="OC915121">
    <property type="protein sequence ID" value="CAD7638750.1"/>
    <property type="molecule type" value="Genomic_DNA"/>
</dbReference>
<dbReference type="PANTHER" id="PTHR16317">
    <property type="entry name" value="INTEGRIN ALPHA REPEAT DOMAIN-CONTAINING"/>
    <property type="match status" value="1"/>
</dbReference>
<keyword evidence="2" id="KW-1185">Reference proteome</keyword>
<dbReference type="InterPro" id="IPR031793">
    <property type="entry name" value="KICSTOR_ITFG2"/>
</dbReference>
<dbReference type="SUPFAM" id="SSF50978">
    <property type="entry name" value="WD40 repeat-like"/>
    <property type="match status" value="1"/>
</dbReference>
<dbReference type="OrthoDB" id="9996127at2759"/>